<dbReference type="Proteomes" id="UP000501690">
    <property type="component" value="Linkage Group LG6"/>
</dbReference>
<dbReference type="EMBL" id="CP039350">
    <property type="protein sequence ID" value="QCD95453.1"/>
    <property type="molecule type" value="Genomic_DNA"/>
</dbReference>
<keyword evidence="2" id="KW-1185">Reference proteome</keyword>
<organism evidence="1 2">
    <name type="scientific">Vigna unguiculata</name>
    <name type="common">Cowpea</name>
    <dbReference type="NCBI Taxonomy" id="3917"/>
    <lineage>
        <taxon>Eukaryota</taxon>
        <taxon>Viridiplantae</taxon>
        <taxon>Streptophyta</taxon>
        <taxon>Embryophyta</taxon>
        <taxon>Tracheophyta</taxon>
        <taxon>Spermatophyta</taxon>
        <taxon>Magnoliopsida</taxon>
        <taxon>eudicotyledons</taxon>
        <taxon>Gunneridae</taxon>
        <taxon>Pentapetalae</taxon>
        <taxon>rosids</taxon>
        <taxon>fabids</taxon>
        <taxon>Fabales</taxon>
        <taxon>Fabaceae</taxon>
        <taxon>Papilionoideae</taxon>
        <taxon>50 kb inversion clade</taxon>
        <taxon>NPAAA clade</taxon>
        <taxon>indigoferoid/millettioid clade</taxon>
        <taxon>Phaseoleae</taxon>
        <taxon>Vigna</taxon>
    </lineage>
</organism>
<gene>
    <name evidence="1" type="ORF">DEO72_LG6g146</name>
</gene>
<dbReference type="AlphaFoldDB" id="A0A4D6M3X6"/>
<evidence type="ECO:0000313" key="1">
    <source>
        <dbReference type="EMBL" id="QCD95453.1"/>
    </source>
</evidence>
<reference evidence="1 2" key="1">
    <citation type="submission" date="2019-04" db="EMBL/GenBank/DDBJ databases">
        <title>An improved genome assembly and genetic linkage map for asparagus bean, Vigna unguiculata ssp. sesquipedialis.</title>
        <authorList>
            <person name="Xia Q."/>
            <person name="Zhang R."/>
            <person name="Dong Y."/>
        </authorList>
    </citation>
    <scope>NUCLEOTIDE SEQUENCE [LARGE SCALE GENOMIC DNA]</scope>
    <source>
        <tissue evidence="1">Leaf</tissue>
    </source>
</reference>
<protein>
    <submittedName>
        <fullName evidence="1">Uncharacterized protein</fullName>
    </submittedName>
</protein>
<name>A0A4D6M3X6_VIGUN</name>
<proteinExistence type="predicted"/>
<accession>A0A4D6M3X6</accession>
<evidence type="ECO:0000313" key="2">
    <source>
        <dbReference type="Proteomes" id="UP000501690"/>
    </source>
</evidence>
<sequence length="84" mass="9618">MAAYFGCLLNKRYHPLVYDFQQSIMAAYYGRLPRKRSHPLVDSLQQSLIPAYSMQDDPLWNMRASASTMATYITLDTLPEVDGL</sequence>